<reference evidence="6" key="3">
    <citation type="submission" date="2017-04" db="EMBL/GenBank/DDBJ databases">
        <title>Population genomics of picophytoplankton unveils novel chromosome hypervariability.</title>
        <authorList>
            <consortium name="DOE Joint Genome Institute"/>
            <person name="Blanc-Mathieu R."/>
            <person name="Krasovec M."/>
            <person name="Hebrard M."/>
            <person name="Yau S."/>
            <person name="Desgranges E."/>
            <person name="Martin J."/>
            <person name="Schackwitz W."/>
            <person name="Kuo A."/>
            <person name="Salin G."/>
            <person name="Donnadieu C."/>
            <person name="Desdevises Y."/>
            <person name="Sanchez-Ferandin S."/>
            <person name="Moreau H."/>
            <person name="Rivals E."/>
            <person name="Grigoriev I.V."/>
            <person name="Grimsley N."/>
            <person name="Eyre-Walker A."/>
            <person name="Piganeau G."/>
        </authorList>
    </citation>
    <scope>NUCLEOTIDE SEQUENCE [LARGE SCALE GENOMIC DNA]</scope>
    <source>
        <strain evidence="6">RCC 1115</strain>
    </source>
</reference>
<dbReference type="KEGG" id="ota:OT_ostta18g01210"/>
<dbReference type="SUPFAM" id="SSF158615">
    <property type="entry name" value="RbcX-like"/>
    <property type="match status" value="1"/>
</dbReference>
<dbReference type="InterPro" id="IPR038052">
    <property type="entry name" value="Chaperonin_RbcX_sf"/>
</dbReference>
<reference evidence="5 7" key="1">
    <citation type="journal article" date="2006" name="Proc. Natl. Acad. Sci. U.S.A.">
        <title>Genome analysis of the smallest free-living eukaryote Ostreococcus tauri unveils many unique features.</title>
        <authorList>
            <person name="Derelle E."/>
            <person name="Ferraz C."/>
            <person name="Rombauts S."/>
            <person name="Rouze P."/>
            <person name="Worden A.Z."/>
            <person name="Robbens S."/>
            <person name="Partensky F."/>
            <person name="Degroeve S."/>
            <person name="Echeynie S."/>
            <person name="Cooke R."/>
            <person name="Saeys Y."/>
            <person name="Wuyts J."/>
            <person name="Jabbari K."/>
            <person name="Bowler C."/>
            <person name="Panaud O."/>
            <person name="Piegu B."/>
            <person name="Ball S.G."/>
            <person name="Ral J.-P."/>
            <person name="Bouget F.-Y."/>
            <person name="Piganeau G."/>
            <person name="De Baets B."/>
            <person name="Picard A."/>
            <person name="Delseny M."/>
            <person name="Demaille J."/>
            <person name="Van de Peer Y."/>
            <person name="Moreau H."/>
        </authorList>
    </citation>
    <scope>NUCLEOTIDE SEQUENCE [LARGE SCALE GENOMIC DNA]</scope>
    <source>
        <strain evidence="5 7">OTTH0595</strain>
    </source>
</reference>
<dbReference type="InterPro" id="IPR003435">
    <property type="entry name" value="Chaperonin_RcbX"/>
</dbReference>
<evidence type="ECO:0000256" key="4">
    <source>
        <dbReference type="SAM" id="MobiDB-lite"/>
    </source>
</evidence>
<evidence type="ECO:0000256" key="2">
    <source>
        <dbReference type="ARBA" id="ARBA00023186"/>
    </source>
</evidence>
<organism evidence="5 7">
    <name type="scientific">Ostreococcus tauri</name>
    <name type="common">Marine green alga</name>
    <dbReference type="NCBI Taxonomy" id="70448"/>
    <lineage>
        <taxon>Eukaryota</taxon>
        <taxon>Viridiplantae</taxon>
        <taxon>Chlorophyta</taxon>
        <taxon>Mamiellophyceae</taxon>
        <taxon>Mamiellales</taxon>
        <taxon>Bathycoccaceae</taxon>
        <taxon>Ostreococcus</taxon>
    </lineage>
</organism>
<gene>
    <name evidence="6" type="ORF">BE221DRAFT_77451</name>
    <name evidence="5" type="ORF">OT_ostta18g01210</name>
</gene>
<dbReference type="PANTHER" id="PTHR33791:SF1">
    <property type="entry name" value="RUBISCO CHAPERONE RBCX"/>
    <property type="match status" value="1"/>
</dbReference>
<dbReference type="OrthoDB" id="513226at2759"/>
<dbReference type="GO" id="GO:0015979">
    <property type="term" value="P:photosynthesis"/>
    <property type="evidence" value="ECO:0007669"/>
    <property type="project" value="UniProtKB-KW"/>
</dbReference>
<dbReference type="GO" id="GO:0110102">
    <property type="term" value="P:ribulose bisphosphate carboxylase complex assembly"/>
    <property type="evidence" value="ECO:0007669"/>
    <property type="project" value="InterPro"/>
</dbReference>
<dbReference type="GO" id="GO:0044183">
    <property type="term" value="F:protein folding chaperone"/>
    <property type="evidence" value="ECO:0007669"/>
    <property type="project" value="InterPro"/>
</dbReference>
<dbReference type="PANTHER" id="PTHR33791">
    <property type="entry name" value="CHAPERONIN-LIKE RBCX PROTEIN 1, CHLOROPLASTIC"/>
    <property type="match status" value="1"/>
</dbReference>
<dbReference type="Proteomes" id="UP000009170">
    <property type="component" value="Unassembled WGS sequence"/>
</dbReference>
<accession>Q00SN2</accession>
<accession>A0A454XKC7</accession>
<dbReference type="Gene3D" id="1.10.1200.210">
    <property type="entry name" value="Chaperonin-like RbcX"/>
    <property type="match status" value="1"/>
</dbReference>
<dbReference type="OMA" id="ALRICAC"/>
<dbReference type="InParanoid" id="Q00SN2"/>
<dbReference type="Pfam" id="PF02341">
    <property type="entry name" value="RbcX"/>
    <property type="match status" value="1"/>
</dbReference>
<feature type="region of interest" description="Disordered" evidence="4">
    <location>
        <begin position="15"/>
        <end position="48"/>
    </location>
</feature>
<evidence type="ECO:0000256" key="1">
    <source>
        <dbReference type="ARBA" id="ARBA00022531"/>
    </source>
</evidence>
<proteinExistence type="predicted"/>
<dbReference type="AlphaFoldDB" id="Q00SN2"/>
<sequence length="174" mass="19200">MRAARVCVVPARPIHRPADSRGRSLTASGRDSHLPKLYIPADGQGESPEQKAAKTLRRLFTWVAIRVVQSHLEGAGNDGGFAPQATNRDGTCGSPDYDDLRKAMESIPLGDGDEWLDAFMSVNPEVCLRIIVARETYVKEFDYEQARSITEDMIAKGNAQLMKRHATRSFGALE</sequence>
<dbReference type="GO" id="GO:0015977">
    <property type="term" value="P:carbon fixation"/>
    <property type="evidence" value="ECO:0007669"/>
    <property type="project" value="UniProtKB-KW"/>
</dbReference>
<evidence type="ECO:0000313" key="6">
    <source>
        <dbReference type="EMBL" id="OUS45135.1"/>
    </source>
</evidence>
<dbReference type="EMBL" id="CAID01000018">
    <property type="protein sequence ID" value="CAL58582.1"/>
    <property type="molecule type" value="Genomic_DNA"/>
</dbReference>
<accession>A0A1Y5IDT8</accession>
<name>Q00SN2_OSTTA</name>
<keyword evidence="7" id="KW-1185">Reference proteome</keyword>
<evidence type="ECO:0000313" key="5">
    <source>
        <dbReference type="EMBL" id="CAL58582.1"/>
    </source>
</evidence>
<dbReference type="RefSeq" id="XP_003084166.1">
    <property type="nucleotide sequence ID" value="XM_003084118.1"/>
</dbReference>
<protein>
    <submittedName>
        <fullName evidence="5">Unnamed product</fullName>
    </submittedName>
</protein>
<dbReference type="GeneID" id="9838214"/>
<keyword evidence="1" id="KW-0602">Photosynthesis</keyword>
<evidence type="ECO:0000313" key="7">
    <source>
        <dbReference type="Proteomes" id="UP000009170"/>
    </source>
</evidence>
<reference evidence="5" key="2">
    <citation type="journal article" date="2014" name="BMC Genomics">
        <title>An improved genome of the model marine alga Ostreococcus tauri unfolds by assessing Illumina de novo assemblies.</title>
        <authorList>
            <person name="Blanc-Mathieu R."/>
            <person name="Verhelst B."/>
            <person name="Derelle E."/>
            <person name="Rombauts S."/>
            <person name="Bouget F.Y."/>
            <person name="Carre I."/>
            <person name="Chateau A."/>
            <person name="Eyre-Walker A."/>
            <person name="Grimsley N."/>
            <person name="Moreau H."/>
            <person name="Piegu B."/>
            <person name="Rivals E."/>
            <person name="Schackwitz W."/>
            <person name="Van de Peer Y."/>
            <person name="Piganeau G."/>
        </authorList>
    </citation>
    <scope>NUCLEOTIDE SEQUENCE</scope>
    <source>
        <strain evidence="5">RCC4221</strain>
    </source>
</reference>
<evidence type="ECO:0000256" key="3">
    <source>
        <dbReference type="ARBA" id="ARBA00023300"/>
    </source>
</evidence>
<keyword evidence="3" id="KW-0120">Carbon dioxide fixation</keyword>
<dbReference type="EMBL" id="KZ155791">
    <property type="protein sequence ID" value="OUS45135.1"/>
    <property type="molecule type" value="Genomic_DNA"/>
</dbReference>
<keyword evidence="2" id="KW-0143">Chaperone</keyword>
<dbReference type="Proteomes" id="UP000195557">
    <property type="component" value="Unassembled WGS sequence"/>
</dbReference>